<evidence type="ECO:0000259" key="1">
    <source>
        <dbReference type="Pfam" id="PF02721"/>
    </source>
</evidence>
<reference evidence="2 3" key="1">
    <citation type="journal article" date="2023" name="Plants (Basel)">
        <title>Bridging the Gap: Combining Genomics and Transcriptomics Approaches to Understand Stylosanthes scabra, an Orphan Legume from the Brazilian Caatinga.</title>
        <authorList>
            <person name="Ferreira-Neto J.R.C."/>
            <person name="da Silva M.D."/>
            <person name="Binneck E."/>
            <person name="de Melo N.F."/>
            <person name="da Silva R.H."/>
            <person name="de Melo A.L.T.M."/>
            <person name="Pandolfi V."/>
            <person name="Bustamante F.O."/>
            <person name="Brasileiro-Vidal A.C."/>
            <person name="Benko-Iseppon A.M."/>
        </authorList>
    </citation>
    <scope>NUCLEOTIDE SEQUENCE [LARGE SCALE GENOMIC DNA]</scope>
    <source>
        <tissue evidence="2">Leaves</tissue>
    </source>
</reference>
<keyword evidence="3" id="KW-1185">Reference proteome</keyword>
<dbReference type="InterPro" id="IPR003871">
    <property type="entry name" value="RFA1B/D_OB_1st"/>
</dbReference>
<sequence>MILMDGNLDKIQATVGNVDDNVFTDTIKEKGVYLLSNFWVIPNAGTTRITKHRFQILFHKETSVLPCPGAAISDNGFTLYPIDELRQGCIDSDYLVDFIGILSGFKKLANIDINGHSYPAVVLLLYAHGKNIQCNIVGELAGVVDQDVLMMYNRPPVILLQNFKLKVDRDLGILQNVFHVSRVFINPDIKETVDFLNNYDIGRQYFPRLQRTNTGSLISQIDDPTFDWKLLRTVLNLKSTNEEGVFFLVGKIMEVIDDPEWWYFSCVCGQPIIGDDNVFRCQSCSADVENFTVNYRVKCYYKIAWENMFNCFFGPPKKTQFSYCSPLFKDLLGQEKIFKVQRRKINSPCYRGTLKILDVYGDASSFPTPPTAIACNVDISFFLGSIVSVARGQKWFFFSCLCGTPISHVADIYYCSSCGLECVNAIPSAG</sequence>
<protein>
    <recommendedName>
        <fullName evidence="1">Replication protein A 70 kDa DNA-binding subunit B/D first OB fold domain-containing protein</fullName>
    </recommendedName>
</protein>
<proteinExistence type="predicted"/>
<dbReference type="InterPro" id="IPR012340">
    <property type="entry name" value="NA-bd_OB-fold"/>
</dbReference>
<dbReference type="PANTHER" id="PTHR47165:SF4">
    <property type="entry name" value="OS03G0429900 PROTEIN"/>
    <property type="match status" value="1"/>
</dbReference>
<feature type="domain" description="Replication protein A 70 kDa DNA-binding subunit B/D first OB fold" evidence="1">
    <location>
        <begin position="1"/>
        <end position="67"/>
    </location>
</feature>
<dbReference type="CDD" id="cd04480">
    <property type="entry name" value="RPA1_DBD_A_like"/>
    <property type="match status" value="1"/>
</dbReference>
<organism evidence="2 3">
    <name type="scientific">Stylosanthes scabra</name>
    <dbReference type="NCBI Taxonomy" id="79078"/>
    <lineage>
        <taxon>Eukaryota</taxon>
        <taxon>Viridiplantae</taxon>
        <taxon>Streptophyta</taxon>
        <taxon>Embryophyta</taxon>
        <taxon>Tracheophyta</taxon>
        <taxon>Spermatophyta</taxon>
        <taxon>Magnoliopsida</taxon>
        <taxon>eudicotyledons</taxon>
        <taxon>Gunneridae</taxon>
        <taxon>Pentapetalae</taxon>
        <taxon>rosids</taxon>
        <taxon>fabids</taxon>
        <taxon>Fabales</taxon>
        <taxon>Fabaceae</taxon>
        <taxon>Papilionoideae</taxon>
        <taxon>50 kb inversion clade</taxon>
        <taxon>dalbergioids sensu lato</taxon>
        <taxon>Dalbergieae</taxon>
        <taxon>Pterocarpus clade</taxon>
        <taxon>Stylosanthes</taxon>
    </lineage>
</organism>
<dbReference type="Pfam" id="PF02721">
    <property type="entry name" value="DUF223"/>
    <property type="match status" value="1"/>
</dbReference>
<accession>A0ABU6XRV6</accession>
<dbReference type="EMBL" id="JASCZI010212421">
    <property type="protein sequence ID" value="MED6199408.1"/>
    <property type="molecule type" value="Genomic_DNA"/>
</dbReference>
<name>A0ABU6XRV6_9FABA</name>
<evidence type="ECO:0000313" key="3">
    <source>
        <dbReference type="Proteomes" id="UP001341840"/>
    </source>
</evidence>
<gene>
    <name evidence="2" type="ORF">PIB30_075703</name>
</gene>
<dbReference type="SUPFAM" id="SSF50249">
    <property type="entry name" value="Nucleic acid-binding proteins"/>
    <property type="match status" value="3"/>
</dbReference>
<evidence type="ECO:0000313" key="2">
    <source>
        <dbReference type="EMBL" id="MED6199408.1"/>
    </source>
</evidence>
<dbReference type="Proteomes" id="UP001341840">
    <property type="component" value="Unassembled WGS sequence"/>
</dbReference>
<comment type="caution">
    <text evidence="2">The sequence shown here is derived from an EMBL/GenBank/DDBJ whole genome shotgun (WGS) entry which is preliminary data.</text>
</comment>
<dbReference type="Gene3D" id="2.40.50.140">
    <property type="entry name" value="Nucleic acid-binding proteins"/>
    <property type="match status" value="3"/>
</dbReference>
<dbReference type="PANTHER" id="PTHR47165">
    <property type="entry name" value="OS03G0429900 PROTEIN"/>
    <property type="match status" value="1"/>
</dbReference>